<evidence type="ECO:0000256" key="2">
    <source>
        <dbReference type="ARBA" id="ARBA00010992"/>
    </source>
</evidence>
<evidence type="ECO:0000256" key="7">
    <source>
        <dbReference type="ARBA" id="ARBA00049119"/>
    </source>
</evidence>
<evidence type="ECO:0000256" key="4">
    <source>
        <dbReference type="ARBA" id="ARBA00022692"/>
    </source>
</evidence>
<evidence type="ECO:0000256" key="8">
    <source>
        <dbReference type="SAM" id="Phobius"/>
    </source>
</evidence>
<sequence length="526" mass="57642">MGGFKKIEDRPTPKEVYNWRVYMLAIICGCGALTFGYDGAFIGTTIARPSFREAMGIDKMTKAEQTAMTTNLTSTFTGSAWFGAVFAWPCMEAFGRKRPMQVSAVLFNLGAILMTVTTHNLGLIYAGRAITGFAVGVLTATIPTFIGEFSPPAIRGQLTGFFEIAYQIGSLVGFWINFGITSHMDVTSNTSWRVAMAVQLIPGGMLAVGSVILKESPGWLLRKGREEEAMAVLSYVRQLPEDHEYLQQEVAMLRVVIEEERKFAGGKTGMGPYLRAFTKELRVPHVRHRVDYSPTLFTSVGIASEDVNLYTGFYGLVKAVGAITFCLWIVDRSGRRVPWLLSAGGCAITLVYIGAYVIAVDPASKKGMLTGSEQRQGTGAVACIMLYSFIWSWGGNSLAWIVSAEMFPISMRSITGAFGAATQWLSSFAATMSAPHMQAAVGGWVFVFYGICCFLTLVFTFVFIPETRGTPIESMAKLFGGPSRYCQWRQKKAWPPHGIPPPVTDDVVPESPQLGEKAEIDYLERV</sequence>
<dbReference type="EMBL" id="KQ087244">
    <property type="protein sequence ID" value="KLT39962.1"/>
    <property type="molecule type" value="Genomic_DNA"/>
</dbReference>
<name>A0A0J0XFY5_9TREE</name>
<evidence type="ECO:0000256" key="1">
    <source>
        <dbReference type="ARBA" id="ARBA00004141"/>
    </source>
</evidence>
<dbReference type="GO" id="GO:0016020">
    <property type="term" value="C:membrane"/>
    <property type="evidence" value="ECO:0007669"/>
    <property type="project" value="UniProtKB-SubCell"/>
</dbReference>
<keyword evidence="4 8" id="KW-0812">Transmembrane</keyword>
<comment type="similarity">
    <text evidence="2">Belongs to the major facilitator superfamily. Sugar transporter (TC 2.A.1.1) family.</text>
</comment>
<dbReference type="SUPFAM" id="SSF103473">
    <property type="entry name" value="MFS general substrate transporter"/>
    <property type="match status" value="1"/>
</dbReference>
<feature type="transmembrane region" description="Helical" evidence="8">
    <location>
        <begin position="441"/>
        <end position="464"/>
    </location>
</feature>
<evidence type="ECO:0000256" key="6">
    <source>
        <dbReference type="ARBA" id="ARBA00023136"/>
    </source>
</evidence>
<feature type="transmembrane region" description="Helical" evidence="8">
    <location>
        <begin position="339"/>
        <end position="359"/>
    </location>
</feature>
<dbReference type="PROSITE" id="PS00217">
    <property type="entry name" value="SUGAR_TRANSPORT_2"/>
    <property type="match status" value="1"/>
</dbReference>
<comment type="subcellular location">
    <subcellularLocation>
        <location evidence="1">Membrane</location>
        <topology evidence="1">Multi-pass membrane protein</topology>
    </subcellularLocation>
</comment>
<feature type="transmembrane region" description="Helical" evidence="8">
    <location>
        <begin position="21"/>
        <end position="47"/>
    </location>
</feature>
<dbReference type="OrthoDB" id="508119at2759"/>
<feature type="domain" description="Major facilitator superfamily (MFS) profile" evidence="9">
    <location>
        <begin position="24"/>
        <end position="468"/>
    </location>
</feature>
<reference evidence="10 11" key="1">
    <citation type="submission" date="2015-03" db="EMBL/GenBank/DDBJ databases">
        <title>Genomics and transcriptomics of the oil-accumulating basidiomycete yeast T. oleaginosus allow insights into substrate utilization and the diverse evolutionary trajectories of mating systems in fungi.</title>
        <authorList>
            <consortium name="DOE Joint Genome Institute"/>
            <person name="Kourist R."/>
            <person name="Kracht O."/>
            <person name="Bracharz F."/>
            <person name="Lipzen A."/>
            <person name="Nolan M."/>
            <person name="Ohm R."/>
            <person name="Grigoriev I."/>
            <person name="Sun S."/>
            <person name="Heitman J."/>
            <person name="Bruck T."/>
            <person name="Nowrousian M."/>
        </authorList>
    </citation>
    <scope>NUCLEOTIDE SEQUENCE [LARGE SCALE GENOMIC DNA]</scope>
    <source>
        <strain evidence="10 11">IBC0246</strain>
    </source>
</reference>
<dbReference type="PRINTS" id="PR00171">
    <property type="entry name" value="SUGRTRNSPORT"/>
</dbReference>
<dbReference type="InterPro" id="IPR036259">
    <property type="entry name" value="MFS_trans_sf"/>
</dbReference>
<dbReference type="Gene3D" id="1.20.1250.20">
    <property type="entry name" value="MFS general substrate transporter like domains"/>
    <property type="match status" value="2"/>
</dbReference>
<dbReference type="PROSITE" id="PS50850">
    <property type="entry name" value="MFS"/>
    <property type="match status" value="1"/>
</dbReference>
<dbReference type="InterPro" id="IPR050360">
    <property type="entry name" value="MFS_Sugar_Transporters"/>
</dbReference>
<feature type="transmembrane region" description="Helical" evidence="8">
    <location>
        <begin position="414"/>
        <end position="435"/>
    </location>
</feature>
<dbReference type="PANTHER" id="PTHR48022:SF60">
    <property type="entry name" value="MAJOR FACILITATOR SUPERFAMILY (MFS) PROFILE DOMAIN-CONTAINING PROTEIN"/>
    <property type="match status" value="1"/>
</dbReference>
<dbReference type="GeneID" id="28986820"/>
<feature type="transmembrane region" description="Helical" evidence="8">
    <location>
        <begin position="67"/>
        <end position="88"/>
    </location>
</feature>
<proteinExistence type="inferred from homology"/>
<dbReference type="GO" id="GO:0005351">
    <property type="term" value="F:carbohydrate:proton symporter activity"/>
    <property type="evidence" value="ECO:0007669"/>
    <property type="project" value="TreeGrafter"/>
</dbReference>
<dbReference type="Pfam" id="PF00083">
    <property type="entry name" value="Sugar_tr"/>
    <property type="match status" value="1"/>
</dbReference>
<protein>
    <submittedName>
        <fullName evidence="10">Hexose transport-related protein</fullName>
    </submittedName>
</protein>
<feature type="transmembrane region" description="Helical" evidence="8">
    <location>
        <begin position="158"/>
        <end position="180"/>
    </location>
</feature>
<feature type="transmembrane region" description="Helical" evidence="8">
    <location>
        <begin position="192"/>
        <end position="213"/>
    </location>
</feature>
<evidence type="ECO:0000313" key="10">
    <source>
        <dbReference type="EMBL" id="KLT39962.1"/>
    </source>
</evidence>
<keyword evidence="5 8" id="KW-1133">Transmembrane helix</keyword>
<dbReference type="InterPro" id="IPR003663">
    <property type="entry name" value="Sugar/inositol_transpt"/>
</dbReference>
<evidence type="ECO:0000256" key="5">
    <source>
        <dbReference type="ARBA" id="ARBA00022989"/>
    </source>
</evidence>
<dbReference type="InterPro" id="IPR005828">
    <property type="entry name" value="MFS_sugar_transport-like"/>
</dbReference>
<dbReference type="PANTHER" id="PTHR48022">
    <property type="entry name" value="PLASTIDIC GLUCOSE TRANSPORTER 4"/>
    <property type="match status" value="1"/>
</dbReference>
<evidence type="ECO:0000259" key="9">
    <source>
        <dbReference type="PROSITE" id="PS50850"/>
    </source>
</evidence>
<comment type="catalytic activity">
    <reaction evidence="7">
        <text>myo-inositol(out) + H(+)(out) = myo-inositol(in) + H(+)(in)</text>
        <dbReference type="Rhea" id="RHEA:60364"/>
        <dbReference type="ChEBI" id="CHEBI:15378"/>
        <dbReference type="ChEBI" id="CHEBI:17268"/>
    </reaction>
</comment>
<dbReference type="Proteomes" id="UP000053611">
    <property type="component" value="Unassembled WGS sequence"/>
</dbReference>
<keyword evidence="6 8" id="KW-0472">Membrane</keyword>
<feature type="transmembrane region" description="Helical" evidence="8">
    <location>
        <begin position="379"/>
        <end position="402"/>
    </location>
</feature>
<dbReference type="RefSeq" id="XP_018276453.1">
    <property type="nucleotide sequence ID" value="XM_018426217.1"/>
</dbReference>
<evidence type="ECO:0000256" key="3">
    <source>
        <dbReference type="ARBA" id="ARBA00022448"/>
    </source>
</evidence>
<keyword evidence="3" id="KW-0813">Transport</keyword>
<keyword evidence="11" id="KW-1185">Reference proteome</keyword>
<gene>
    <name evidence="10" type="ORF">CC85DRAFT_322320</name>
</gene>
<accession>A0A0J0XFY5</accession>
<organism evidence="10 11">
    <name type="scientific">Cutaneotrichosporon oleaginosum</name>
    <dbReference type="NCBI Taxonomy" id="879819"/>
    <lineage>
        <taxon>Eukaryota</taxon>
        <taxon>Fungi</taxon>
        <taxon>Dikarya</taxon>
        <taxon>Basidiomycota</taxon>
        <taxon>Agaricomycotina</taxon>
        <taxon>Tremellomycetes</taxon>
        <taxon>Trichosporonales</taxon>
        <taxon>Trichosporonaceae</taxon>
        <taxon>Cutaneotrichosporon</taxon>
    </lineage>
</organism>
<feature type="transmembrane region" description="Helical" evidence="8">
    <location>
        <begin position="123"/>
        <end position="146"/>
    </location>
</feature>
<dbReference type="AlphaFoldDB" id="A0A0J0XFY5"/>
<dbReference type="STRING" id="879819.A0A0J0XFY5"/>
<evidence type="ECO:0000313" key="11">
    <source>
        <dbReference type="Proteomes" id="UP000053611"/>
    </source>
</evidence>
<dbReference type="InterPro" id="IPR005829">
    <property type="entry name" value="Sugar_transporter_CS"/>
</dbReference>
<dbReference type="InterPro" id="IPR020846">
    <property type="entry name" value="MFS_dom"/>
</dbReference>